<organism evidence="2 3">
    <name type="scientific">Candidatus Magnetoglobus multicellularis str. Araruama</name>
    <dbReference type="NCBI Taxonomy" id="890399"/>
    <lineage>
        <taxon>Bacteria</taxon>
        <taxon>Pseudomonadati</taxon>
        <taxon>Thermodesulfobacteriota</taxon>
        <taxon>Desulfobacteria</taxon>
        <taxon>Desulfobacterales</taxon>
        <taxon>Desulfobacteraceae</taxon>
        <taxon>Candidatus Magnetoglobus</taxon>
    </lineage>
</organism>
<dbReference type="SUPFAM" id="SSF52200">
    <property type="entry name" value="Toll/Interleukin receptor TIR domain"/>
    <property type="match status" value="1"/>
</dbReference>
<comment type="caution">
    <text evidence="2">The sequence shown here is derived from an EMBL/GenBank/DDBJ whole genome shotgun (WGS) entry which is preliminary data.</text>
</comment>
<dbReference type="InterPro" id="IPR000157">
    <property type="entry name" value="TIR_dom"/>
</dbReference>
<name>A0A1V1PAD3_9BACT</name>
<evidence type="ECO:0000259" key="1">
    <source>
        <dbReference type="Pfam" id="PF13676"/>
    </source>
</evidence>
<dbReference type="GO" id="GO:0007165">
    <property type="term" value="P:signal transduction"/>
    <property type="evidence" value="ECO:0007669"/>
    <property type="project" value="InterPro"/>
</dbReference>
<proteinExistence type="predicted"/>
<dbReference type="Pfam" id="PF13676">
    <property type="entry name" value="TIR_2"/>
    <property type="match status" value="1"/>
</dbReference>
<sequence length="202" mass="23638">MQPIQTTESTDQTAKDIIYISYSPKDRSYLEIFIDYLMILKIKHIDYRFDHSNRTIDDWSDDVQQMISSAQMTICLLTNQYLSSALIQEKEFPAIQVRQKQGMVLFPVLIKDCLWHIIPWFDNTQIYPKSGVPLQEMDDLSREKTISQIMQDIPVWIKTNNHVQMNPSVESSIYKTNGINYANGIYYKEKIGNPDLFSGRKK</sequence>
<dbReference type="Gene3D" id="3.40.50.10140">
    <property type="entry name" value="Toll/interleukin-1 receptor homology (TIR) domain"/>
    <property type="match status" value="1"/>
</dbReference>
<dbReference type="EMBL" id="ATBP01000214">
    <property type="protein sequence ID" value="ETR71847.1"/>
    <property type="molecule type" value="Genomic_DNA"/>
</dbReference>
<evidence type="ECO:0000313" key="2">
    <source>
        <dbReference type="EMBL" id="ETR71847.1"/>
    </source>
</evidence>
<reference evidence="3" key="1">
    <citation type="submission" date="2012-11" db="EMBL/GenBank/DDBJ databases">
        <authorList>
            <person name="Lucero-Rivera Y.E."/>
            <person name="Tovar-Ramirez D."/>
        </authorList>
    </citation>
    <scope>NUCLEOTIDE SEQUENCE [LARGE SCALE GENOMIC DNA]</scope>
    <source>
        <strain evidence="3">Araruama</strain>
    </source>
</reference>
<accession>A0A1V1PAD3</accession>
<dbReference type="AlphaFoldDB" id="A0A1V1PAD3"/>
<gene>
    <name evidence="2" type="ORF">OMM_07856</name>
</gene>
<dbReference type="Proteomes" id="UP000189670">
    <property type="component" value="Unassembled WGS sequence"/>
</dbReference>
<protein>
    <recommendedName>
        <fullName evidence="1">TIR domain-containing protein</fullName>
    </recommendedName>
</protein>
<feature type="domain" description="TIR" evidence="1">
    <location>
        <begin position="18"/>
        <end position="113"/>
    </location>
</feature>
<dbReference type="InterPro" id="IPR035897">
    <property type="entry name" value="Toll_tir_struct_dom_sf"/>
</dbReference>
<evidence type="ECO:0000313" key="3">
    <source>
        <dbReference type="Proteomes" id="UP000189670"/>
    </source>
</evidence>